<comment type="caution">
    <text evidence="1">The sequence shown here is derived from an EMBL/GenBank/DDBJ whole genome shotgun (WGS) entry which is preliminary data.</text>
</comment>
<protein>
    <submittedName>
        <fullName evidence="1">Uncharacterized protein</fullName>
    </submittedName>
</protein>
<sequence>MNIKQSRFLSRRCSKQILDREQKKLAPINAESYRTLNREHVGHSRRNGGRTVKLTHRDSADYASTHCGVLYCK</sequence>
<keyword evidence="2" id="KW-1185">Reference proteome</keyword>
<reference evidence="1" key="1">
    <citation type="submission" date="2020-08" db="EMBL/GenBank/DDBJ databases">
        <title>Genome sequencing and assembly of the red palm weevil Rhynchophorus ferrugineus.</title>
        <authorList>
            <person name="Dias G.B."/>
            <person name="Bergman C.M."/>
            <person name="Manee M."/>
        </authorList>
    </citation>
    <scope>NUCLEOTIDE SEQUENCE</scope>
    <source>
        <strain evidence="1">AA-2017</strain>
        <tissue evidence="1">Whole larva</tissue>
    </source>
</reference>
<evidence type="ECO:0000313" key="1">
    <source>
        <dbReference type="EMBL" id="KAF7286447.1"/>
    </source>
</evidence>
<evidence type="ECO:0000313" key="2">
    <source>
        <dbReference type="Proteomes" id="UP000625711"/>
    </source>
</evidence>
<name>A0A834IWE4_RHYFE</name>
<proteinExistence type="predicted"/>
<dbReference type="Proteomes" id="UP000625711">
    <property type="component" value="Unassembled WGS sequence"/>
</dbReference>
<organism evidence="1 2">
    <name type="scientific">Rhynchophorus ferrugineus</name>
    <name type="common">Red palm weevil</name>
    <name type="synonym">Curculio ferrugineus</name>
    <dbReference type="NCBI Taxonomy" id="354439"/>
    <lineage>
        <taxon>Eukaryota</taxon>
        <taxon>Metazoa</taxon>
        <taxon>Ecdysozoa</taxon>
        <taxon>Arthropoda</taxon>
        <taxon>Hexapoda</taxon>
        <taxon>Insecta</taxon>
        <taxon>Pterygota</taxon>
        <taxon>Neoptera</taxon>
        <taxon>Endopterygota</taxon>
        <taxon>Coleoptera</taxon>
        <taxon>Polyphaga</taxon>
        <taxon>Cucujiformia</taxon>
        <taxon>Curculionidae</taxon>
        <taxon>Dryophthorinae</taxon>
        <taxon>Rhynchophorus</taxon>
    </lineage>
</organism>
<accession>A0A834IWE4</accession>
<dbReference type="EMBL" id="JAACXV010000025">
    <property type="protein sequence ID" value="KAF7286447.1"/>
    <property type="molecule type" value="Genomic_DNA"/>
</dbReference>
<dbReference type="AlphaFoldDB" id="A0A834IWE4"/>
<gene>
    <name evidence="1" type="ORF">GWI33_005090</name>
</gene>